<protein>
    <recommendedName>
        <fullName evidence="2">Integrase catalytic domain-containing protein</fullName>
    </recommendedName>
</protein>
<feature type="domain" description="Integrase catalytic" evidence="2">
    <location>
        <begin position="252"/>
        <end position="456"/>
    </location>
</feature>
<dbReference type="EMBL" id="JAKILB010000003">
    <property type="protein sequence ID" value="MCL1138158.1"/>
    <property type="molecule type" value="Genomic_DNA"/>
</dbReference>
<sequence length="666" mass="76203">MLGSEIKIGLQLEREQQLCRVRSYTGDEITLEFVDEKILLSMSFAKFYHEMNAGRIQYAQPRRVVMQPGPLVTAEDRALAEKLADYLTALESEEFPCSHKTRVKVIEAVANRRGDFGKNRPSASALYRWYKDYTSPEVGRNVAVMVTPAKSKRGRKASAAIIDIFYEVVDEYYLVPSHLGSCSVQDTFAHFQSREKAYLSSLSAAERAETRRISRSVFYEMIKLIDPYEVCVAQEGRAVANNRYRISKEHYICSRPLERVQIDAVHINLGLIDYEGKYVGMPVVFFAIDVFTRAIVGYVISYAKTRREELSAATDLVKCIINPKEKPSHTVHGWPLSGIPEVIQHDSGVFRSEQFSAFLLNANIEKFQNPAKKAWVNAYIERFNRTFRQRCCQKIPGYLGKRTDEYKDTVNIKAVAYVLIEEFRQIVEAFILDDYHQTQHRGLEGKTPAEMCEAFPITSIPSPEYLSRIDSFRGVECEVKIQNYKGIEKNGLFYNDEGLGALRRRLVNQHKSTKVQAFYSEIDVSRISVVDPLTGELFTVPCTSVKEPTSLAECKVRGKKEDKNSESKRHPETATNLTAAIKKRVLDEEKAKEKIRESRRQKANESKHENEVFIPDDMDEVLDSFIEENDVDIRLPPKEIDSSPDLEEPESPSQRSRIKRVKPIKI</sequence>
<name>A0A9X1ZAQ4_9GAMM</name>
<evidence type="ECO:0000313" key="3">
    <source>
        <dbReference type="EMBL" id="MCL1138158.1"/>
    </source>
</evidence>
<dbReference type="PROSITE" id="PS50994">
    <property type="entry name" value="INTEGRASE"/>
    <property type="match status" value="1"/>
</dbReference>
<proteinExistence type="predicted"/>
<evidence type="ECO:0000259" key="2">
    <source>
        <dbReference type="PROSITE" id="PS50994"/>
    </source>
</evidence>
<feature type="compositionally biased region" description="Basic residues" evidence="1">
    <location>
        <begin position="656"/>
        <end position="666"/>
    </location>
</feature>
<feature type="compositionally biased region" description="Basic and acidic residues" evidence="1">
    <location>
        <begin position="555"/>
        <end position="572"/>
    </location>
</feature>
<gene>
    <name evidence="3" type="ORF">L2740_06300</name>
</gene>
<accession>A0A9X1ZAQ4</accession>
<dbReference type="GO" id="GO:0003676">
    <property type="term" value="F:nucleic acid binding"/>
    <property type="evidence" value="ECO:0007669"/>
    <property type="project" value="InterPro"/>
</dbReference>
<organism evidence="3 4">
    <name type="scientific">Shewanella pneumatophori</name>
    <dbReference type="NCBI Taxonomy" id="314092"/>
    <lineage>
        <taxon>Bacteria</taxon>
        <taxon>Pseudomonadati</taxon>
        <taxon>Pseudomonadota</taxon>
        <taxon>Gammaproteobacteria</taxon>
        <taxon>Alteromonadales</taxon>
        <taxon>Shewanellaceae</taxon>
        <taxon>Shewanella</taxon>
    </lineage>
</organism>
<dbReference type="AlphaFoldDB" id="A0A9X1ZAQ4"/>
<dbReference type="Proteomes" id="UP001139293">
    <property type="component" value="Unassembled WGS sequence"/>
</dbReference>
<dbReference type="InterPro" id="IPR012337">
    <property type="entry name" value="RNaseH-like_sf"/>
</dbReference>
<keyword evidence="4" id="KW-1185">Reference proteome</keyword>
<feature type="region of interest" description="Disordered" evidence="1">
    <location>
        <begin position="627"/>
        <end position="666"/>
    </location>
</feature>
<dbReference type="RefSeq" id="WP_248949249.1">
    <property type="nucleotide sequence ID" value="NZ_JAKILB010000003.1"/>
</dbReference>
<feature type="region of interest" description="Disordered" evidence="1">
    <location>
        <begin position="555"/>
        <end position="614"/>
    </location>
</feature>
<dbReference type="InterPro" id="IPR036397">
    <property type="entry name" value="RNaseH_sf"/>
</dbReference>
<reference evidence="3" key="1">
    <citation type="submission" date="2022-01" db="EMBL/GenBank/DDBJ databases">
        <title>Whole genome-based taxonomy of the Shewanellaceae.</title>
        <authorList>
            <person name="Martin-Rodriguez A.J."/>
        </authorList>
    </citation>
    <scope>NUCLEOTIDE SEQUENCE</scope>
    <source>
        <strain evidence="3">KCTC 23973</strain>
    </source>
</reference>
<feature type="compositionally biased region" description="Basic and acidic residues" evidence="1">
    <location>
        <begin position="584"/>
        <end position="611"/>
    </location>
</feature>
<dbReference type="GO" id="GO:0015074">
    <property type="term" value="P:DNA integration"/>
    <property type="evidence" value="ECO:0007669"/>
    <property type="project" value="InterPro"/>
</dbReference>
<feature type="compositionally biased region" description="Basic and acidic residues" evidence="1">
    <location>
        <begin position="631"/>
        <end position="641"/>
    </location>
</feature>
<comment type="caution">
    <text evidence="3">The sequence shown here is derived from an EMBL/GenBank/DDBJ whole genome shotgun (WGS) entry which is preliminary data.</text>
</comment>
<evidence type="ECO:0000256" key="1">
    <source>
        <dbReference type="SAM" id="MobiDB-lite"/>
    </source>
</evidence>
<evidence type="ECO:0000313" key="4">
    <source>
        <dbReference type="Proteomes" id="UP001139293"/>
    </source>
</evidence>
<dbReference type="InterPro" id="IPR001584">
    <property type="entry name" value="Integrase_cat-core"/>
</dbReference>
<dbReference type="SUPFAM" id="SSF53098">
    <property type="entry name" value="Ribonuclease H-like"/>
    <property type="match status" value="1"/>
</dbReference>
<dbReference type="Gene3D" id="3.30.420.10">
    <property type="entry name" value="Ribonuclease H-like superfamily/Ribonuclease H"/>
    <property type="match status" value="1"/>
</dbReference>